<dbReference type="PANTHER" id="PTHR30535:SF4">
    <property type="entry name" value="HEMIN-BINDING PERIPLASMIC PROTEIN HMUT"/>
    <property type="match status" value="1"/>
</dbReference>
<dbReference type="PANTHER" id="PTHR30535">
    <property type="entry name" value="VITAMIN B12-BINDING PROTEIN"/>
    <property type="match status" value="1"/>
</dbReference>
<accession>A0A2U2AP35</accession>
<dbReference type="InterPro" id="IPR050902">
    <property type="entry name" value="ABC_Transporter_SBP"/>
</dbReference>
<feature type="chain" id="PRO_5015582729" description="Fe/B12 periplasmic-binding domain-containing protein" evidence="1">
    <location>
        <begin position="21"/>
        <end position="297"/>
    </location>
</feature>
<dbReference type="RefSeq" id="WP_109236050.1">
    <property type="nucleotide sequence ID" value="NZ_BMXZ01000001.1"/>
</dbReference>
<evidence type="ECO:0000313" key="4">
    <source>
        <dbReference type="Proteomes" id="UP000244948"/>
    </source>
</evidence>
<sequence length="297" mass="32484">MLRKLLITTLLATLSTQAIAADNIASRIVSASNPLTQIVTALGAESTLVGIDKTSHTSSSLNKVPDIGYRLSLSSEGILALNPDLVLLAFDSGPQTVLEQIKQSGVEMIQFPEWVDVEDIQNAITTIAAKVGSEEKGEALKAKVANDAKKLKEMSAQQPDLSAFFILQEAQLGSPQISGGKTSADKLLGLLNIRNLFGDDFNNYRAVSLENQLQKRPDIVLIGHRGNFDPTPTTKERKERSIPPFQRRMTGIDHWPQALQPQCVFDLNMSNYLVYGIHIFSEGEALLTAINECLQEQ</sequence>
<protein>
    <recommendedName>
        <fullName evidence="2">Fe/B12 periplasmic-binding domain-containing protein</fullName>
    </recommendedName>
</protein>
<dbReference type="SUPFAM" id="SSF53807">
    <property type="entry name" value="Helical backbone' metal receptor"/>
    <property type="match status" value="1"/>
</dbReference>
<evidence type="ECO:0000259" key="2">
    <source>
        <dbReference type="PROSITE" id="PS50983"/>
    </source>
</evidence>
<dbReference type="Gene3D" id="3.40.50.1980">
    <property type="entry name" value="Nitrogenase molybdenum iron protein domain"/>
    <property type="match status" value="2"/>
</dbReference>
<reference evidence="3 4" key="1">
    <citation type="journal article" date="2018" name="Genome Announc.">
        <title>Ignatzschineria cameli sp. nov., isolated from necrotic foot tissue of dromedaries (Camelus dromedarius) and associated maggots (Wohlfahrtia species) in Dubai.</title>
        <authorList>
            <person name="Tsang C.C."/>
            <person name="Tang J.Y."/>
            <person name="Fong J.Y."/>
            <person name="Kinne J."/>
            <person name="Lee H.H."/>
            <person name="Joseph M."/>
            <person name="Jose S."/>
            <person name="Schuster R.K."/>
            <person name="Tang Y."/>
            <person name="Sivakumar S."/>
            <person name="Chen J.H."/>
            <person name="Teng J.L."/>
            <person name="Lau S.K."/>
            <person name="Wernery U."/>
            <person name="Woo P.C."/>
        </authorList>
    </citation>
    <scope>NUCLEOTIDE SEQUENCE [LARGE SCALE GENOMIC DNA]</scope>
    <source>
        <strain evidence="3 4">KCTC 22643</strain>
    </source>
</reference>
<proteinExistence type="predicted"/>
<keyword evidence="4" id="KW-1185">Reference proteome</keyword>
<keyword evidence="1" id="KW-0732">Signal</keyword>
<dbReference type="InterPro" id="IPR002491">
    <property type="entry name" value="ABC_transptr_periplasmic_BD"/>
</dbReference>
<dbReference type="Proteomes" id="UP000244948">
    <property type="component" value="Unassembled WGS sequence"/>
</dbReference>
<organism evidence="3 4">
    <name type="scientific">Ignatzschineria indica</name>
    <dbReference type="NCBI Taxonomy" id="472583"/>
    <lineage>
        <taxon>Bacteria</taxon>
        <taxon>Pseudomonadati</taxon>
        <taxon>Pseudomonadota</taxon>
        <taxon>Gammaproteobacteria</taxon>
        <taxon>Cardiobacteriales</taxon>
        <taxon>Ignatzschineriaceae</taxon>
        <taxon>Ignatzschineria</taxon>
    </lineage>
</organism>
<feature type="domain" description="Fe/B12 periplasmic-binding" evidence="2">
    <location>
        <begin position="27"/>
        <end position="297"/>
    </location>
</feature>
<dbReference type="EMBL" id="QEWR01000002">
    <property type="protein sequence ID" value="PWD84965.1"/>
    <property type="molecule type" value="Genomic_DNA"/>
</dbReference>
<evidence type="ECO:0000256" key="1">
    <source>
        <dbReference type="SAM" id="SignalP"/>
    </source>
</evidence>
<name>A0A2U2AP35_9GAMM</name>
<dbReference type="AlphaFoldDB" id="A0A2U2AP35"/>
<dbReference type="PROSITE" id="PS50983">
    <property type="entry name" value="FE_B12_PBP"/>
    <property type="match status" value="1"/>
</dbReference>
<evidence type="ECO:0000313" key="3">
    <source>
        <dbReference type="EMBL" id="PWD84965.1"/>
    </source>
</evidence>
<comment type="caution">
    <text evidence="3">The sequence shown here is derived from an EMBL/GenBank/DDBJ whole genome shotgun (WGS) entry which is preliminary data.</text>
</comment>
<feature type="signal peptide" evidence="1">
    <location>
        <begin position="1"/>
        <end position="20"/>
    </location>
</feature>
<dbReference type="Pfam" id="PF01497">
    <property type="entry name" value="Peripla_BP_2"/>
    <property type="match status" value="1"/>
</dbReference>
<gene>
    <name evidence="3" type="ORF">DC082_05425</name>
</gene>